<dbReference type="AlphaFoldDB" id="Q3JL61"/>
<feature type="compositionally biased region" description="Basic and acidic residues" evidence="1">
    <location>
        <begin position="208"/>
        <end position="223"/>
    </location>
</feature>
<feature type="region of interest" description="Disordered" evidence="1">
    <location>
        <begin position="194"/>
        <end position="284"/>
    </location>
</feature>
<protein>
    <recommendedName>
        <fullName evidence="6">Type VI secretion system</fullName>
    </recommendedName>
</protein>
<dbReference type="EMBL" id="CP000125">
    <property type="protein sequence ID" value="ABA51527.1"/>
    <property type="molecule type" value="Genomic_DNA"/>
</dbReference>
<dbReference type="KEGG" id="bpm:BURPS1710b_A0534"/>
<feature type="domain" description="TssC1 N-terminal" evidence="2">
    <location>
        <begin position="334"/>
        <end position="633"/>
    </location>
</feature>
<proteinExistence type="predicted"/>
<feature type="region of interest" description="Disordered" evidence="1">
    <location>
        <begin position="68"/>
        <end position="182"/>
    </location>
</feature>
<evidence type="ECO:0000259" key="3">
    <source>
        <dbReference type="Pfam" id="PF18945"/>
    </source>
</evidence>
<gene>
    <name evidence="4" type="ordered locus">BURPS1710b_A0534</name>
</gene>
<reference evidence="4 5" key="1">
    <citation type="submission" date="2005-09" db="EMBL/GenBank/DDBJ databases">
        <authorList>
            <person name="Woods D.E."/>
            <person name="Nierman W.C."/>
        </authorList>
    </citation>
    <scope>NUCLEOTIDE SEQUENCE [LARGE SCALE GENOMIC DNA]</scope>
    <source>
        <strain evidence="4 5">1710b</strain>
    </source>
</reference>
<evidence type="ECO:0000259" key="2">
    <source>
        <dbReference type="Pfam" id="PF05943"/>
    </source>
</evidence>
<feature type="compositionally biased region" description="Basic and acidic residues" evidence="1">
    <location>
        <begin position="141"/>
        <end position="156"/>
    </location>
</feature>
<dbReference type="Proteomes" id="UP000002700">
    <property type="component" value="Chromosome II"/>
</dbReference>
<feature type="compositionally biased region" description="Basic and acidic residues" evidence="1">
    <location>
        <begin position="253"/>
        <end position="275"/>
    </location>
</feature>
<evidence type="ECO:0000313" key="5">
    <source>
        <dbReference type="Proteomes" id="UP000002700"/>
    </source>
</evidence>
<feature type="compositionally biased region" description="Low complexity" evidence="1">
    <location>
        <begin position="158"/>
        <end position="171"/>
    </location>
</feature>
<dbReference type="GO" id="GO:0016491">
    <property type="term" value="F:oxidoreductase activity"/>
    <property type="evidence" value="ECO:0007669"/>
    <property type="project" value="UniProtKB-KW"/>
</dbReference>
<dbReference type="EnsemblBacteria" id="ABA51527">
    <property type="protein sequence ID" value="ABA51527"/>
    <property type="gene ID" value="BURPS1710b_A0534"/>
</dbReference>
<feature type="compositionally biased region" description="Polar residues" evidence="1">
    <location>
        <begin position="1"/>
        <end position="20"/>
    </location>
</feature>
<keyword evidence="4" id="KW-0560">Oxidoreductase</keyword>
<dbReference type="HOGENOM" id="CLU_366681_0_0_4"/>
<sequence length="760" mass="85709">MHRSQRSANTKPSLFRTSIDLSDAPHGSFHPQRRRHAATKNWNPAANAGSVFPSILAAPMRLLSVSCKTPRASAHDRRPRATTKRRTQHDNERIRRAQRAGQHRLSPGDGRRTGGGRAAAQGARARRVLDGRRQAAARGALARERRQGRLQRRDEGAEPPARAQRAEPAGRSGRRGRPAVRHARLRFGARFLARRDRRESARAQAADRAARRAESAEEPDRQHSRLSQAHPGDRRRQGRAQAVARRTRPRRTMNRDTEQTTMEGEHLQSPKHDDAPDATPPESPASLLDELIEAARVKRDEDAYPITRHGIQAFVAHLAKPKRPIETVSQATIDDMIAEIDRKLCRQIDAILHDPAFQQLESTWRSLKFLVDRTDFRENVKVQILDVGKTALFDDFEDSPDITKSGLYQKVYTAEYGQFGGQPIGAIVANYTFGPGAQDVKLLQYVASTSAMAHTPFIAAAGPAFFGIDSFGKLPNVKDLASLFEGPQYAKWNAFRESEDARYVGLTLPRFLLRLPYGANTTPVKRFNYEERVDGGDAHFLWGNAAFAFATRLTASFADYRWCANVIGPKGGGTVTDLPLYAYESMGEIQNKIPTDVLISERREFELAEQGFIALTMRKNSDNAAFFSANSTQKPKFFGISKEGKEAELNYRLSTQLPYIFVVNRLAHYIKVIQRENIGSWKERGDLEQELNQWIRQYVVDMDNPSQSVRSRRPLRQAQIVVSDVEGEPGWYRVDMKVRPHFKYMGAFFTLSLVGKLEKR</sequence>
<feature type="compositionally biased region" description="Basic residues" evidence="1">
    <location>
        <begin position="77"/>
        <end position="87"/>
    </location>
</feature>
<feature type="region of interest" description="Disordered" evidence="1">
    <location>
        <begin position="1"/>
        <end position="37"/>
    </location>
</feature>
<accession>Q3JL61</accession>
<dbReference type="NCBIfam" id="TIGR03355">
    <property type="entry name" value="VI_chp_2"/>
    <property type="match status" value="1"/>
</dbReference>
<dbReference type="Pfam" id="PF18945">
    <property type="entry name" value="VipB_2"/>
    <property type="match status" value="1"/>
</dbReference>
<dbReference type="PANTHER" id="PTHR35565">
    <property type="entry name" value="CYTOPLASMIC PROTEIN-RELATED"/>
    <property type="match status" value="1"/>
</dbReference>
<evidence type="ECO:0000313" key="4">
    <source>
        <dbReference type="EMBL" id="ABA51527.1"/>
    </source>
</evidence>
<dbReference type="InterPro" id="IPR010269">
    <property type="entry name" value="T6SS_TssC-like"/>
</dbReference>
<dbReference type="Pfam" id="PF05943">
    <property type="entry name" value="VipB"/>
    <property type="match status" value="1"/>
</dbReference>
<dbReference type="InterPro" id="IPR044031">
    <property type="entry name" value="TssC1_N"/>
</dbReference>
<evidence type="ECO:0008006" key="6">
    <source>
        <dbReference type="Google" id="ProtNLM"/>
    </source>
</evidence>
<evidence type="ECO:0000256" key="1">
    <source>
        <dbReference type="SAM" id="MobiDB-lite"/>
    </source>
</evidence>
<dbReference type="PANTHER" id="PTHR35565:SF1">
    <property type="entry name" value="TYPE VI SECRETION SYSTEM CONTRACTILE SHEATH LARGE SUBUNIT"/>
    <property type="match status" value="1"/>
</dbReference>
<dbReference type="InterPro" id="IPR044032">
    <property type="entry name" value="TssC1_C"/>
</dbReference>
<organism evidence="4 5">
    <name type="scientific">Burkholderia pseudomallei (strain 1710b)</name>
    <dbReference type="NCBI Taxonomy" id="320372"/>
    <lineage>
        <taxon>Bacteria</taxon>
        <taxon>Pseudomonadati</taxon>
        <taxon>Pseudomonadota</taxon>
        <taxon>Betaproteobacteria</taxon>
        <taxon>Burkholderiales</taxon>
        <taxon>Burkholderiaceae</taxon>
        <taxon>Burkholderia</taxon>
        <taxon>pseudomallei group</taxon>
    </lineage>
</organism>
<feature type="domain" description="TssC1 C-terminal" evidence="3">
    <location>
        <begin position="646"/>
        <end position="757"/>
    </location>
</feature>
<feature type="compositionally biased region" description="Basic residues" evidence="1">
    <location>
        <begin position="172"/>
        <end position="182"/>
    </location>
</feature>
<name>Q3JL61_BURP1</name>